<dbReference type="PANTHER" id="PTHR34988:SF1">
    <property type="entry name" value="DNA-BINDING PROTEIN"/>
    <property type="match status" value="1"/>
</dbReference>
<evidence type="ECO:0000313" key="3">
    <source>
        <dbReference type="Proteomes" id="UP000789595"/>
    </source>
</evidence>
<sequence>MMHALRLHPGDELMGSLKQYCSDNKLAAAYIATCVGSLKAATLRLANADRDRPNEIKTYDQRFEIVSVVGTISCEGAHIHLGLADATGASIGGHLISATVFTTAEIVLGEVPCITFDRQFDDATGFKELVVVRRQDVNILRPAVAGAALVALGIVLGRRTR</sequence>
<keyword evidence="3" id="KW-1185">Reference proteome</keyword>
<dbReference type="CDD" id="cd11378">
    <property type="entry name" value="DUF296"/>
    <property type="match status" value="1"/>
</dbReference>
<organism evidence="2 3">
    <name type="scientific">Pelagomonas calceolata</name>
    <dbReference type="NCBI Taxonomy" id="35677"/>
    <lineage>
        <taxon>Eukaryota</taxon>
        <taxon>Sar</taxon>
        <taxon>Stramenopiles</taxon>
        <taxon>Ochrophyta</taxon>
        <taxon>Pelagophyceae</taxon>
        <taxon>Pelagomonadales</taxon>
        <taxon>Pelagomonadaceae</taxon>
        <taxon>Pelagomonas</taxon>
    </lineage>
</organism>
<dbReference type="Gene3D" id="3.30.1330.80">
    <property type="entry name" value="Hypothetical protein, similar to alpha- acetolactate decarboxylase, domain 2"/>
    <property type="match status" value="1"/>
</dbReference>
<dbReference type="PANTHER" id="PTHR34988">
    <property type="entry name" value="PROTEIN, PUTATIVE-RELATED"/>
    <property type="match status" value="1"/>
</dbReference>
<feature type="domain" description="PPC" evidence="1">
    <location>
        <begin position="1"/>
        <end position="132"/>
    </location>
</feature>
<dbReference type="Pfam" id="PF03479">
    <property type="entry name" value="PCC"/>
    <property type="match status" value="1"/>
</dbReference>
<dbReference type="SUPFAM" id="SSF117856">
    <property type="entry name" value="AF0104/ALDC/Ptd012-like"/>
    <property type="match status" value="1"/>
</dbReference>
<proteinExistence type="predicted"/>
<evidence type="ECO:0000259" key="1">
    <source>
        <dbReference type="PROSITE" id="PS51742"/>
    </source>
</evidence>
<dbReference type="InterPro" id="IPR005175">
    <property type="entry name" value="PPC_dom"/>
</dbReference>
<reference evidence="2" key="1">
    <citation type="submission" date="2021-11" db="EMBL/GenBank/DDBJ databases">
        <authorList>
            <consortium name="Genoscope - CEA"/>
            <person name="William W."/>
        </authorList>
    </citation>
    <scope>NUCLEOTIDE SEQUENCE</scope>
</reference>
<dbReference type="Proteomes" id="UP000789595">
    <property type="component" value="Unassembled WGS sequence"/>
</dbReference>
<accession>A0A8J2SKC7</accession>
<name>A0A8J2SKC7_9STRA</name>
<dbReference type="PROSITE" id="PS51742">
    <property type="entry name" value="PPC"/>
    <property type="match status" value="1"/>
</dbReference>
<evidence type="ECO:0000313" key="2">
    <source>
        <dbReference type="EMBL" id="CAH0368059.1"/>
    </source>
</evidence>
<dbReference type="AlphaFoldDB" id="A0A8J2SKC7"/>
<dbReference type="OrthoDB" id="2156856at2759"/>
<comment type="caution">
    <text evidence="2">The sequence shown here is derived from an EMBL/GenBank/DDBJ whole genome shotgun (WGS) entry which is preliminary data.</text>
</comment>
<dbReference type="EMBL" id="CAKKNE010000002">
    <property type="protein sequence ID" value="CAH0368059.1"/>
    <property type="molecule type" value="Genomic_DNA"/>
</dbReference>
<protein>
    <recommendedName>
        <fullName evidence="1">PPC domain-containing protein</fullName>
    </recommendedName>
</protein>
<gene>
    <name evidence="2" type="ORF">PECAL_2P11070</name>
</gene>